<feature type="region of interest" description="Disordered" evidence="1">
    <location>
        <begin position="66"/>
        <end position="318"/>
    </location>
</feature>
<dbReference type="CDD" id="cd01450">
    <property type="entry name" value="vWFA_subfamily_ECM"/>
    <property type="match status" value="1"/>
</dbReference>
<dbReference type="InterPro" id="IPR036465">
    <property type="entry name" value="vWFA_dom_sf"/>
</dbReference>
<name>A0ABN8NIY1_9CNID</name>
<dbReference type="InterPro" id="IPR050525">
    <property type="entry name" value="ECM_Assembly_Org"/>
</dbReference>
<evidence type="ECO:0000259" key="2">
    <source>
        <dbReference type="PROSITE" id="PS50234"/>
    </source>
</evidence>
<evidence type="ECO:0000313" key="4">
    <source>
        <dbReference type="Proteomes" id="UP001159405"/>
    </source>
</evidence>
<feature type="compositionally biased region" description="Basic and acidic residues" evidence="1">
    <location>
        <begin position="161"/>
        <end position="170"/>
    </location>
</feature>
<sequence>WGAPRPYGYASQQCCPPSMICPGKPPCGSNNGGYNGFQGYGNYPGYSSYKPPVSLSFQSPIVPTPPQYAVSNNAPSTKDRTDTAPIKARPTAVKAATRRISFEDGEKTKQNPKDASPQIKQIISGVDDQAEYNGTDQSYAGYNGRENEKQFYGGYSEDSDDKGVFPEKGDSASASKAQYSSAVQQREKNADGKLPENYLPKNAAKDKSQQNEDDSSKLHDYKDEIEKEAVEQEKEADEKAEKEGSEKQGTRQDGNIDEDVDVEDDDLDDDDDDEDDDSNDTRDEDENDNDDDDDKVKGRFNDDSMKQENRIDNPADQSFAVSPRVLPGMCPPCPKPTKAQACSAKIDLAFLVDGSSSVERYGVGNFRRVINFVRGLTMGFAISRTNTQVSLVVYGTRPKTIFGFRRYQSNTRLFSALNGPIYYPRTGARTGRALRRAYRRLFRTSRRSRASKVIVVITDGGSIDGVYAISKRLRARGITIFSVGVGRYFNAKELDSMATDPDKTHVFTSDFKQLQYITNDLKKAICLSK</sequence>
<comment type="caution">
    <text evidence="3">The sequence shown here is derived from an EMBL/GenBank/DDBJ whole genome shotgun (WGS) entry which is preliminary data.</text>
</comment>
<evidence type="ECO:0000256" key="1">
    <source>
        <dbReference type="SAM" id="MobiDB-lite"/>
    </source>
</evidence>
<feature type="compositionally biased region" description="Basic and acidic residues" evidence="1">
    <location>
        <begin position="185"/>
        <end position="194"/>
    </location>
</feature>
<reference evidence="3 4" key="1">
    <citation type="submission" date="2022-05" db="EMBL/GenBank/DDBJ databases">
        <authorList>
            <consortium name="Genoscope - CEA"/>
            <person name="William W."/>
        </authorList>
    </citation>
    <scope>NUCLEOTIDE SEQUENCE [LARGE SCALE GENOMIC DNA]</scope>
</reference>
<dbReference type="EMBL" id="CALNXK010000021">
    <property type="protein sequence ID" value="CAH3108403.1"/>
    <property type="molecule type" value="Genomic_DNA"/>
</dbReference>
<feature type="compositionally biased region" description="Acidic residues" evidence="1">
    <location>
        <begin position="255"/>
        <end position="293"/>
    </location>
</feature>
<dbReference type="Pfam" id="PF00092">
    <property type="entry name" value="VWA"/>
    <property type="match status" value="1"/>
</dbReference>
<dbReference type="PANTHER" id="PTHR24020">
    <property type="entry name" value="COLLAGEN ALPHA"/>
    <property type="match status" value="1"/>
</dbReference>
<dbReference type="InterPro" id="IPR002035">
    <property type="entry name" value="VWF_A"/>
</dbReference>
<organism evidence="3 4">
    <name type="scientific">Porites lobata</name>
    <dbReference type="NCBI Taxonomy" id="104759"/>
    <lineage>
        <taxon>Eukaryota</taxon>
        <taxon>Metazoa</taxon>
        <taxon>Cnidaria</taxon>
        <taxon>Anthozoa</taxon>
        <taxon>Hexacorallia</taxon>
        <taxon>Scleractinia</taxon>
        <taxon>Fungiina</taxon>
        <taxon>Poritidae</taxon>
        <taxon>Porites</taxon>
    </lineage>
</organism>
<proteinExistence type="predicted"/>
<feature type="compositionally biased region" description="Basic and acidic residues" evidence="1">
    <location>
        <begin position="100"/>
        <end position="112"/>
    </location>
</feature>
<dbReference type="PRINTS" id="PR00453">
    <property type="entry name" value="VWFADOMAIN"/>
</dbReference>
<keyword evidence="4" id="KW-1185">Reference proteome</keyword>
<dbReference type="SMART" id="SM00327">
    <property type="entry name" value="VWA"/>
    <property type="match status" value="1"/>
</dbReference>
<dbReference type="Gene3D" id="3.40.50.410">
    <property type="entry name" value="von Willebrand factor, type A domain"/>
    <property type="match status" value="1"/>
</dbReference>
<evidence type="ECO:0000313" key="3">
    <source>
        <dbReference type="EMBL" id="CAH3108403.1"/>
    </source>
</evidence>
<dbReference type="PROSITE" id="PS50234">
    <property type="entry name" value="VWFA"/>
    <property type="match status" value="1"/>
</dbReference>
<accession>A0ABN8NIY1</accession>
<dbReference type="PANTHER" id="PTHR24020:SF20">
    <property type="entry name" value="PH DOMAIN-CONTAINING PROTEIN"/>
    <property type="match status" value="1"/>
</dbReference>
<feature type="domain" description="VWFA" evidence="2">
    <location>
        <begin position="347"/>
        <end position="525"/>
    </location>
</feature>
<feature type="non-terminal residue" evidence="3">
    <location>
        <position position="1"/>
    </location>
</feature>
<feature type="compositionally biased region" description="Basic and acidic residues" evidence="1">
    <location>
        <begin position="203"/>
        <end position="250"/>
    </location>
</feature>
<protein>
    <recommendedName>
        <fullName evidence="2">VWFA domain-containing protein</fullName>
    </recommendedName>
</protein>
<dbReference type="SUPFAM" id="SSF53300">
    <property type="entry name" value="vWA-like"/>
    <property type="match status" value="1"/>
</dbReference>
<feature type="compositionally biased region" description="Basic and acidic residues" evidence="1">
    <location>
        <begin position="294"/>
        <end position="313"/>
    </location>
</feature>
<feature type="compositionally biased region" description="Low complexity" evidence="1">
    <location>
        <begin position="171"/>
        <end position="184"/>
    </location>
</feature>
<gene>
    <name evidence="3" type="ORF">PLOB_00017605</name>
</gene>
<dbReference type="Proteomes" id="UP001159405">
    <property type="component" value="Unassembled WGS sequence"/>
</dbReference>